<protein>
    <submittedName>
        <fullName evidence="5">GntR family transcriptional regulator</fullName>
    </submittedName>
</protein>
<dbReference type="OrthoDB" id="3210131at2"/>
<dbReference type="GO" id="GO:0003677">
    <property type="term" value="F:DNA binding"/>
    <property type="evidence" value="ECO:0007669"/>
    <property type="project" value="UniProtKB-KW"/>
</dbReference>
<evidence type="ECO:0000313" key="6">
    <source>
        <dbReference type="Proteomes" id="UP000075950"/>
    </source>
</evidence>
<dbReference type="PROSITE" id="PS50949">
    <property type="entry name" value="HTH_GNTR"/>
    <property type="match status" value="1"/>
</dbReference>
<name>A0A144M5A1_BRELN</name>
<dbReference type="PANTHER" id="PTHR44846:SF17">
    <property type="entry name" value="GNTR-FAMILY TRANSCRIPTIONAL REGULATOR"/>
    <property type="match status" value="1"/>
</dbReference>
<dbReference type="InterPro" id="IPR011663">
    <property type="entry name" value="UTRA"/>
</dbReference>
<keyword evidence="3" id="KW-0804">Transcription</keyword>
<evidence type="ECO:0000256" key="3">
    <source>
        <dbReference type="ARBA" id="ARBA00023163"/>
    </source>
</evidence>
<dbReference type="EMBL" id="CP014869">
    <property type="protein sequence ID" value="AMT92683.1"/>
    <property type="molecule type" value="Genomic_DNA"/>
</dbReference>
<gene>
    <name evidence="5" type="ORF">A2T55_01790</name>
</gene>
<dbReference type="KEGG" id="bly:A2T55_01790"/>
<dbReference type="SUPFAM" id="SSF46785">
    <property type="entry name" value="Winged helix' DNA-binding domain"/>
    <property type="match status" value="1"/>
</dbReference>
<dbReference type="Pfam" id="PF07702">
    <property type="entry name" value="UTRA"/>
    <property type="match status" value="1"/>
</dbReference>
<dbReference type="AlphaFoldDB" id="A0A144M5A1"/>
<dbReference type="SMART" id="SM00345">
    <property type="entry name" value="HTH_GNTR"/>
    <property type="match status" value="1"/>
</dbReference>
<dbReference type="SMART" id="SM00866">
    <property type="entry name" value="UTRA"/>
    <property type="match status" value="1"/>
</dbReference>
<keyword evidence="1" id="KW-0805">Transcription regulation</keyword>
<evidence type="ECO:0000256" key="2">
    <source>
        <dbReference type="ARBA" id="ARBA00023125"/>
    </source>
</evidence>
<reference evidence="6" key="1">
    <citation type="submission" date="2016-03" db="EMBL/GenBank/DDBJ databases">
        <authorList>
            <person name="Ploux O."/>
        </authorList>
    </citation>
    <scope>NUCLEOTIDE SEQUENCE [LARGE SCALE GENOMIC DNA]</scope>
    <source>
        <strain evidence="6">BS258</strain>
    </source>
</reference>
<dbReference type="InterPro" id="IPR028978">
    <property type="entry name" value="Chorismate_lyase_/UTRA_dom_sf"/>
</dbReference>
<dbReference type="GO" id="GO:0045892">
    <property type="term" value="P:negative regulation of DNA-templated transcription"/>
    <property type="evidence" value="ECO:0007669"/>
    <property type="project" value="TreeGrafter"/>
</dbReference>
<dbReference type="Pfam" id="PF00392">
    <property type="entry name" value="GntR"/>
    <property type="match status" value="1"/>
</dbReference>
<keyword evidence="2" id="KW-0238">DNA-binding</keyword>
<dbReference type="InterPro" id="IPR036388">
    <property type="entry name" value="WH-like_DNA-bd_sf"/>
</dbReference>
<dbReference type="PRINTS" id="PR00035">
    <property type="entry name" value="HTHGNTR"/>
</dbReference>
<dbReference type="GO" id="GO:0003700">
    <property type="term" value="F:DNA-binding transcription factor activity"/>
    <property type="evidence" value="ECO:0007669"/>
    <property type="project" value="InterPro"/>
</dbReference>
<dbReference type="InterPro" id="IPR050679">
    <property type="entry name" value="Bact_HTH_transcr_reg"/>
</dbReference>
<feature type="domain" description="HTH gntR-type" evidence="4">
    <location>
        <begin position="10"/>
        <end position="78"/>
    </location>
</feature>
<dbReference type="CDD" id="cd07377">
    <property type="entry name" value="WHTH_GntR"/>
    <property type="match status" value="1"/>
</dbReference>
<dbReference type="Gene3D" id="3.40.1410.10">
    <property type="entry name" value="Chorismate lyase-like"/>
    <property type="match status" value="1"/>
</dbReference>
<evidence type="ECO:0000259" key="4">
    <source>
        <dbReference type="PROSITE" id="PS50949"/>
    </source>
</evidence>
<accession>A0A144M5A1</accession>
<evidence type="ECO:0000313" key="5">
    <source>
        <dbReference type="EMBL" id="AMT92683.1"/>
    </source>
</evidence>
<evidence type="ECO:0000256" key="1">
    <source>
        <dbReference type="ARBA" id="ARBA00023015"/>
    </source>
</evidence>
<dbReference type="PANTHER" id="PTHR44846">
    <property type="entry name" value="MANNOSYL-D-GLYCERATE TRANSPORT/METABOLISM SYSTEM REPRESSOR MNGR-RELATED"/>
    <property type="match status" value="1"/>
</dbReference>
<organism evidence="5 6">
    <name type="scientific">Brevibacterium linens</name>
    <dbReference type="NCBI Taxonomy" id="1703"/>
    <lineage>
        <taxon>Bacteria</taxon>
        <taxon>Bacillati</taxon>
        <taxon>Actinomycetota</taxon>
        <taxon>Actinomycetes</taxon>
        <taxon>Micrococcales</taxon>
        <taxon>Brevibacteriaceae</taxon>
        <taxon>Brevibacterium</taxon>
    </lineage>
</organism>
<proteinExistence type="predicted"/>
<dbReference type="InterPro" id="IPR000524">
    <property type="entry name" value="Tscrpt_reg_HTH_GntR"/>
</dbReference>
<dbReference type="Proteomes" id="UP000075950">
    <property type="component" value="Chromosome"/>
</dbReference>
<sequence length="254" mass="28177">MTTGPRHRTRQQHDEIAHYLRTAIREGSFQPGDELPSEAELTRKFASSRGPVRQAMSALRGEGLISSGRGRRTVVLDNVLTQSFDDVISFSQWCHASDIVPGQVTQRVAREPAEKSLAASLRIEEGDPIVSVFRLRLMDEAPAMVERLNYPFEFGRHVLAFDTDSGSIYQELIDQGVDINRASRTIDAVGANDDDARLLEVPVGTPLLRVRRRAFTTAGDVIESSDDRYLPWKASFTMNSTRGNPSSMSLISGD</sequence>
<dbReference type="InterPro" id="IPR036390">
    <property type="entry name" value="WH_DNA-bd_sf"/>
</dbReference>
<dbReference type="RefSeq" id="WP_062860559.1">
    <property type="nucleotide sequence ID" value="NZ_CP014869.1"/>
</dbReference>
<dbReference type="Gene3D" id="1.10.10.10">
    <property type="entry name" value="Winged helix-like DNA-binding domain superfamily/Winged helix DNA-binding domain"/>
    <property type="match status" value="1"/>
</dbReference>
<dbReference type="SUPFAM" id="SSF64288">
    <property type="entry name" value="Chorismate lyase-like"/>
    <property type="match status" value="1"/>
</dbReference>